<accession>A0A318JB10</accession>
<evidence type="ECO:0000259" key="1">
    <source>
        <dbReference type="SMART" id="SM00849"/>
    </source>
</evidence>
<dbReference type="PANTHER" id="PTHR28283">
    <property type="entry name" value="3',5'-CYCLIC-NUCLEOTIDE PHOSPHODIESTERASE 1"/>
    <property type="match status" value="1"/>
</dbReference>
<dbReference type="Pfam" id="PF12706">
    <property type="entry name" value="Lactamase_B_2"/>
    <property type="match status" value="1"/>
</dbReference>
<reference evidence="2 3" key="1">
    <citation type="submission" date="2018-05" db="EMBL/GenBank/DDBJ databases">
        <title>Genomic Encyclopedia of Type Strains, Phase IV (KMG-IV): sequencing the most valuable type-strain genomes for metagenomic binning, comparative biology and taxonomic classification.</title>
        <authorList>
            <person name="Goeker M."/>
        </authorList>
    </citation>
    <scope>NUCLEOTIDE SEQUENCE [LARGE SCALE GENOMIC DNA]</scope>
    <source>
        <strain evidence="2 3">DSM 25134</strain>
    </source>
</reference>
<dbReference type="InterPro" id="IPR036866">
    <property type="entry name" value="RibonucZ/Hydroxyglut_hydro"/>
</dbReference>
<dbReference type="PANTHER" id="PTHR28283:SF1">
    <property type="entry name" value="3',5'-CYCLIC-NUCLEOTIDE PHOSPHODIESTERASE 1"/>
    <property type="match status" value="1"/>
</dbReference>
<dbReference type="PRINTS" id="PR00388">
    <property type="entry name" value="PDIESTERASE2"/>
</dbReference>
<dbReference type="CDD" id="cd07735">
    <property type="entry name" value="class_II_PDE_MBL-fold"/>
    <property type="match status" value="1"/>
</dbReference>
<dbReference type="OrthoDB" id="9803916at2"/>
<proteinExistence type="predicted"/>
<protein>
    <submittedName>
        <fullName evidence="2">Ribonuclease BN (tRNA processing enzyme)</fullName>
    </submittedName>
</protein>
<sequence length="255" mass="27504">MHVKVLGASAGIGQAARTTSFLVDGNCLIDCGTGVADLDTDALLQIDTVLLTHSHLDHSGSLPLLADAHVTHGGRGLDVYTQQETISALQQHMFNGLLWPDYTKAAPGNMPWVRLHALEVGDSISLPDGIATALPAEHSVPALGWLLEGPWRALAFTGDSGPCLPFWHWISHVPSLTDVICELSYLSEQSALALKGGHMSPALLLPLLEILPPNVHVWITHTESSLRSQLLEQVRKELPSLLHLHPLEQGISIEL</sequence>
<keyword evidence="3" id="KW-1185">Reference proteome</keyword>
<comment type="caution">
    <text evidence="2">The sequence shown here is derived from an EMBL/GenBank/DDBJ whole genome shotgun (WGS) entry which is preliminary data.</text>
</comment>
<dbReference type="InterPro" id="IPR000396">
    <property type="entry name" value="Pdiesterase2"/>
</dbReference>
<evidence type="ECO:0000313" key="3">
    <source>
        <dbReference type="Proteomes" id="UP000248395"/>
    </source>
</evidence>
<dbReference type="GO" id="GO:0004115">
    <property type="term" value="F:3',5'-cyclic-AMP phosphodiesterase activity"/>
    <property type="evidence" value="ECO:0007669"/>
    <property type="project" value="InterPro"/>
</dbReference>
<dbReference type="Proteomes" id="UP000248395">
    <property type="component" value="Unassembled WGS sequence"/>
</dbReference>
<dbReference type="InterPro" id="IPR001279">
    <property type="entry name" value="Metallo-B-lactamas"/>
</dbReference>
<name>A0A318JB10_9NEIS</name>
<dbReference type="EMBL" id="QJKC01000012">
    <property type="protein sequence ID" value="PXX44692.1"/>
    <property type="molecule type" value="Genomic_DNA"/>
</dbReference>
<dbReference type="GO" id="GO:0047555">
    <property type="term" value="F:3',5'-cyclic-GMP phosphodiesterase activity"/>
    <property type="evidence" value="ECO:0007669"/>
    <property type="project" value="TreeGrafter"/>
</dbReference>
<dbReference type="GO" id="GO:0006198">
    <property type="term" value="P:cAMP catabolic process"/>
    <property type="evidence" value="ECO:0007669"/>
    <property type="project" value="InterPro"/>
</dbReference>
<evidence type="ECO:0000313" key="2">
    <source>
        <dbReference type="EMBL" id="PXX44692.1"/>
    </source>
</evidence>
<dbReference type="SMART" id="SM00849">
    <property type="entry name" value="Lactamase_B"/>
    <property type="match status" value="1"/>
</dbReference>
<feature type="domain" description="Metallo-beta-lactamase" evidence="1">
    <location>
        <begin position="17"/>
        <end position="198"/>
    </location>
</feature>
<dbReference type="Gene3D" id="3.60.15.10">
    <property type="entry name" value="Ribonuclease Z/Hydroxyacylglutathione hydrolase-like"/>
    <property type="match status" value="1"/>
</dbReference>
<gene>
    <name evidence="2" type="ORF">DFR38_112120</name>
</gene>
<dbReference type="SUPFAM" id="SSF56281">
    <property type="entry name" value="Metallo-hydrolase/oxidoreductase"/>
    <property type="match status" value="1"/>
</dbReference>
<dbReference type="GO" id="GO:1902660">
    <property type="term" value="P:negative regulation of glucose mediated signaling pathway"/>
    <property type="evidence" value="ECO:0007669"/>
    <property type="project" value="TreeGrafter"/>
</dbReference>
<organism evidence="2 3">
    <name type="scientific">Aquitalea magnusonii</name>
    <dbReference type="NCBI Taxonomy" id="332411"/>
    <lineage>
        <taxon>Bacteria</taxon>
        <taxon>Pseudomonadati</taxon>
        <taxon>Pseudomonadota</taxon>
        <taxon>Betaproteobacteria</taxon>
        <taxon>Neisseriales</taxon>
        <taxon>Chromobacteriaceae</taxon>
        <taxon>Aquitalea</taxon>
    </lineage>
</organism>
<dbReference type="RefSeq" id="WP_059287186.1">
    <property type="nucleotide sequence ID" value="NZ_QJKC01000012.1"/>
</dbReference>
<dbReference type="AlphaFoldDB" id="A0A318JB10"/>